<comment type="caution">
    <text evidence="1">The sequence shown here is derived from an EMBL/GenBank/DDBJ whole genome shotgun (WGS) entry which is preliminary data.</text>
</comment>
<gene>
    <name evidence="1" type="ORF">CEXT_234821</name>
</gene>
<evidence type="ECO:0000313" key="2">
    <source>
        <dbReference type="Proteomes" id="UP001054945"/>
    </source>
</evidence>
<keyword evidence="2" id="KW-1185">Reference proteome</keyword>
<protein>
    <submittedName>
        <fullName evidence="1">Uncharacterized protein</fullName>
    </submittedName>
</protein>
<dbReference type="EMBL" id="BPLR01006468">
    <property type="protein sequence ID" value="GIY10068.1"/>
    <property type="molecule type" value="Genomic_DNA"/>
</dbReference>
<reference evidence="1 2" key="1">
    <citation type="submission" date="2021-06" db="EMBL/GenBank/DDBJ databases">
        <title>Caerostris extrusa draft genome.</title>
        <authorList>
            <person name="Kono N."/>
            <person name="Arakawa K."/>
        </authorList>
    </citation>
    <scope>NUCLEOTIDE SEQUENCE [LARGE SCALE GENOMIC DNA]</scope>
</reference>
<accession>A0AAV4QR52</accession>
<sequence length="82" mass="9665">MLRLLPQLDFYQDCQTNVNINFLRWRLLLFPGIFCPAANWEQEYPFAYKLPERCAFTNSTGKHNPVQGRAEVPNKLIPRIQI</sequence>
<name>A0AAV4QR52_CAEEX</name>
<dbReference type="AlphaFoldDB" id="A0AAV4QR52"/>
<proteinExistence type="predicted"/>
<evidence type="ECO:0000313" key="1">
    <source>
        <dbReference type="EMBL" id="GIY10068.1"/>
    </source>
</evidence>
<dbReference type="Proteomes" id="UP001054945">
    <property type="component" value="Unassembled WGS sequence"/>
</dbReference>
<organism evidence="1 2">
    <name type="scientific">Caerostris extrusa</name>
    <name type="common">Bark spider</name>
    <name type="synonym">Caerostris bankana</name>
    <dbReference type="NCBI Taxonomy" id="172846"/>
    <lineage>
        <taxon>Eukaryota</taxon>
        <taxon>Metazoa</taxon>
        <taxon>Ecdysozoa</taxon>
        <taxon>Arthropoda</taxon>
        <taxon>Chelicerata</taxon>
        <taxon>Arachnida</taxon>
        <taxon>Araneae</taxon>
        <taxon>Araneomorphae</taxon>
        <taxon>Entelegynae</taxon>
        <taxon>Araneoidea</taxon>
        <taxon>Araneidae</taxon>
        <taxon>Caerostris</taxon>
    </lineage>
</organism>